<dbReference type="GO" id="GO:0003735">
    <property type="term" value="F:structural constituent of ribosome"/>
    <property type="evidence" value="ECO:0007669"/>
    <property type="project" value="InterPro"/>
</dbReference>
<keyword evidence="3 5" id="KW-0687">Ribonucleoprotein</keyword>
<dbReference type="GO" id="GO:0022625">
    <property type="term" value="C:cytosolic large ribosomal subunit"/>
    <property type="evidence" value="ECO:0007669"/>
    <property type="project" value="TreeGrafter"/>
</dbReference>
<dbReference type="InterPro" id="IPR050063">
    <property type="entry name" value="Ribosomal_protein_uL29"/>
</dbReference>
<keyword evidence="2 5" id="KW-0689">Ribosomal protein</keyword>
<accession>A0A419DAF6</accession>
<dbReference type="Proteomes" id="UP000285655">
    <property type="component" value="Unassembled WGS sequence"/>
</dbReference>
<name>A0A419DAF6_9BACT</name>
<dbReference type="PANTHER" id="PTHR10916:SF0">
    <property type="entry name" value="LARGE RIBOSOMAL SUBUNIT PROTEIN UL29C"/>
    <property type="match status" value="1"/>
</dbReference>
<dbReference type="EMBL" id="QZJW01000055">
    <property type="protein sequence ID" value="RJO60042.1"/>
    <property type="molecule type" value="Genomic_DNA"/>
</dbReference>
<sequence>MKIKEIGNKKDKELVKFINDLKAKLLKTSFDVRTKESNKVREIRAIKKDIARALTVKRERELTAEEKGADKEKK</sequence>
<dbReference type="Pfam" id="PF00831">
    <property type="entry name" value="Ribosomal_L29"/>
    <property type="match status" value="1"/>
</dbReference>
<evidence type="ECO:0000256" key="1">
    <source>
        <dbReference type="ARBA" id="ARBA00009254"/>
    </source>
</evidence>
<reference evidence="6 7" key="1">
    <citation type="journal article" date="2017" name="ISME J.">
        <title>Energy and carbon metabolisms in a deep terrestrial subsurface fluid microbial community.</title>
        <authorList>
            <person name="Momper L."/>
            <person name="Jungbluth S.P."/>
            <person name="Lee M.D."/>
            <person name="Amend J.P."/>
        </authorList>
    </citation>
    <scope>NUCLEOTIDE SEQUENCE [LARGE SCALE GENOMIC DNA]</scope>
    <source>
        <strain evidence="6">SURF_29</strain>
    </source>
</reference>
<evidence type="ECO:0000313" key="7">
    <source>
        <dbReference type="Proteomes" id="UP000285655"/>
    </source>
</evidence>
<dbReference type="NCBIfam" id="TIGR00012">
    <property type="entry name" value="L29"/>
    <property type="match status" value="1"/>
</dbReference>
<evidence type="ECO:0000256" key="3">
    <source>
        <dbReference type="ARBA" id="ARBA00023274"/>
    </source>
</evidence>
<evidence type="ECO:0000256" key="4">
    <source>
        <dbReference type="ARBA" id="ARBA00035204"/>
    </source>
</evidence>
<comment type="similarity">
    <text evidence="1 5">Belongs to the universal ribosomal protein uL29 family.</text>
</comment>
<dbReference type="PANTHER" id="PTHR10916">
    <property type="entry name" value="60S RIBOSOMAL PROTEIN L35/50S RIBOSOMAL PROTEIN L29"/>
    <property type="match status" value="1"/>
</dbReference>
<dbReference type="SUPFAM" id="SSF46561">
    <property type="entry name" value="Ribosomal protein L29 (L29p)"/>
    <property type="match status" value="1"/>
</dbReference>
<evidence type="ECO:0000256" key="2">
    <source>
        <dbReference type="ARBA" id="ARBA00022980"/>
    </source>
</evidence>
<proteinExistence type="inferred from homology"/>
<dbReference type="InterPro" id="IPR001854">
    <property type="entry name" value="Ribosomal_uL29"/>
</dbReference>
<dbReference type="AlphaFoldDB" id="A0A419DAF6"/>
<gene>
    <name evidence="5 6" type="primary">rpmC</name>
    <name evidence="6" type="ORF">C4544_06785</name>
</gene>
<evidence type="ECO:0000256" key="5">
    <source>
        <dbReference type="HAMAP-Rule" id="MF_00374"/>
    </source>
</evidence>
<dbReference type="InterPro" id="IPR036049">
    <property type="entry name" value="Ribosomal_uL29_sf"/>
</dbReference>
<organism evidence="6 7">
    <name type="scientific">candidate division WS5 bacterium</name>
    <dbReference type="NCBI Taxonomy" id="2093353"/>
    <lineage>
        <taxon>Bacteria</taxon>
        <taxon>candidate division WS5</taxon>
    </lineage>
</organism>
<dbReference type="Gene3D" id="1.10.287.310">
    <property type="match status" value="1"/>
</dbReference>
<comment type="caution">
    <text evidence="6">The sequence shown here is derived from an EMBL/GenBank/DDBJ whole genome shotgun (WGS) entry which is preliminary data.</text>
</comment>
<protein>
    <recommendedName>
        <fullName evidence="4 5">Large ribosomal subunit protein uL29</fullName>
    </recommendedName>
</protein>
<dbReference type="HAMAP" id="MF_00374">
    <property type="entry name" value="Ribosomal_uL29"/>
    <property type="match status" value="1"/>
</dbReference>
<evidence type="ECO:0000313" key="6">
    <source>
        <dbReference type="EMBL" id="RJO60042.1"/>
    </source>
</evidence>
<dbReference type="GO" id="GO:0006412">
    <property type="term" value="P:translation"/>
    <property type="evidence" value="ECO:0007669"/>
    <property type="project" value="UniProtKB-UniRule"/>
</dbReference>